<dbReference type="PROSITE" id="PS51186">
    <property type="entry name" value="GNAT"/>
    <property type="match status" value="1"/>
</dbReference>
<name>A0A3S0PLU2_9VIBR</name>
<dbReference type="Proteomes" id="UP000268973">
    <property type="component" value="Unassembled WGS sequence"/>
</dbReference>
<dbReference type="PANTHER" id="PTHR43792">
    <property type="entry name" value="GNAT FAMILY, PUTATIVE (AFU_ORTHOLOGUE AFUA_3G00765)-RELATED-RELATED"/>
    <property type="match status" value="1"/>
</dbReference>
<dbReference type="EMBL" id="RXZH01000008">
    <property type="protein sequence ID" value="RTZ14405.1"/>
    <property type="molecule type" value="Genomic_DNA"/>
</dbReference>
<dbReference type="SUPFAM" id="SSF55729">
    <property type="entry name" value="Acyl-CoA N-acyltransferases (Nat)"/>
    <property type="match status" value="1"/>
</dbReference>
<proteinExistence type="predicted"/>
<reference evidence="2 3" key="1">
    <citation type="submission" date="2018-12" db="EMBL/GenBank/DDBJ databases">
        <title>Vibrio sp. isolated from China Sea.</title>
        <authorList>
            <person name="Li Y."/>
        </authorList>
    </citation>
    <scope>NUCLEOTIDE SEQUENCE [LARGE SCALE GENOMIC DNA]</scope>
    <source>
        <strain evidence="2 3">BEI207</strain>
    </source>
</reference>
<protein>
    <submittedName>
        <fullName evidence="2">N-acetyltransferase</fullName>
    </submittedName>
</protein>
<dbReference type="InterPro" id="IPR051531">
    <property type="entry name" value="N-acetyltransferase"/>
</dbReference>
<dbReference type="AlphaFoldDB" id="A0A3S0PLU2"/>
<accession>A0A3S0PLU2</accession>
<dbReference type="Pfam" id="PF13302">
    <property type="entry name" value="Acetyltransf_3"/>
    <property type="match status" value="1"/>
</dbReference>
<gene>
    <name evidence="2" type="ORF">EJ063_15935</name>
</gene>
<dbReference type="GO" id="GO:0016747">
    <property type="term" value="F:acyltransferase activity, transferring groups other than amino-acyl groups"/>
    <property type="evidence" value="ECO:0007669"/>
    <property type="project" value="InterPro"/>
</dbReference>
<keyword evidence="3" id="KW-1185">Reference proteome</keyword>
<dbReference type="InterPro" id="IPR016181">
    <property type="entry name" value="Acyl_CoA_acyltransferase"/>
</dbReference>
<dbReference type="Gene3D" id="3.40.630.30">
    <property type="match status" value="1"/>
</dbReference>
<keyword evidence="2" id="KW-0808">Transferase</keyword>
<comment type="caution">
    <text evidence="2">The sequence shown here is derived from an EMBL/GenBank/DDBJ whole genome shotgun (WGS) entry which is preliminary data.</text>
</comment>
<dbReference type="InterPro" id="IPR000182">
    <property type="entry name" value="GNAT_dom"/>
</dbReference>
<dbReference type="RefSeq" id="WP_126575320.1">
    <property type="nucleotide sequence ID" value="NZ_RXZH01000008.1"/>
</dbReference>
<sequence length="179" mass="20780">MFMLETERLILRDMSLDDEDDFVAMSQDPKYQRFYDEQDCKPEKYQELTRLFVSQAKEDPRGSYQLAVECKKTGEFIGTVCLRLEANQQASMGCAFSRRRQGGKLAHEAAHALADFGFSVLGVHRIYAETIGRNTPAIKMCQSLGMRQEAHLREHRFFKDQWWDTVILAILKSEWQSQS</sequence>
<dbReference type="OrthoDB" id="9801656at2"/>
<organism evidence="2 3">
    <name type="scientific">Vibrio aquaticus</name>
    <dbReference type="NCBI Taxonomy" id="2496559"/>
    <lineage>
        <taxon>Bacteria</taxon>
        <taxon>Pseudomonadati</taxon>
        <taxon>Pseudomonadota</taxon>
        <taxon>Gammaproteobacteria</taxon>
        <taxon>Vibrionales</taxon>
        <taxon>Vibrionaceae</taxon>
        <taxon>Vibrio</taxon>
    </lineage>
</organism>
<dbReference type="PANTHER" id="PTHR43792:SF1">
    <property type="entry name" value="N-ACETYLTRANSFERASE DOMAIN-CONTAINING PROTEIN"/>
    <property type="match status" value="1"/>
</dbReference>
<feature type="domain" description="N-acetyltransferase" evidence="1">
    <location>
        <begin position="9"/>
        <end position="164"/>
    </location>
</feature>
<evidence type="ECO:0000313" key="2">
    <source>
        <dbReference type="EMBL" id="RTZ14405.1"/>
    </source>
</evidence>
<evidence type="ECO:0000259" key="1">
    <source>
        <dbReference type="PROSITE" id="PS51186"/>
    </source>
</evidence>
<evidence type="ECO:0000313" key="3">
    <source>
        <dbReference type="Proteomes" id="UP000268973"/>
    </source>
</evidence>